<proteinExistence type="predicted"/>
<keyword evidence="1" id="KW-0472">Membrane</keyword>
<sequence length="78" mass="9014">MNSAVMPRCFLAITGGMEMKKNSDEYQRWQITQADKREKESYQRSFQKWKSIIFQSVFIGVLALCVILALLHVSGDIQ</sequence>
<evidence type="ECO:0000256" key="1">
    <source>
        <dbReference type="SAM" id="Phobius"/>
    </source>
</evidence>
<accession>A0A626R3H1</accession>
<gene>
    <name evidence="2" type="ORF">F9P04_22340</name>
</gene>
<evidence type="ECO:0000313" key="2">
    <source>
        <dbReference type="EMBL" id="EDB1765086.1"/>
    </source>
</evidence>
<name>A0A626R3H1_SALET</name>
<comment type="caution">
    <text evidence="2">The sequence shown here is derived from an EMBL/GenBank/DDBJ whole genome shotgun (WGS) entry which is preliminary data.</text>
</comment>
<keyword evidence="1" id="KW-1133">Transmembrane helix</keyword>
<dbReference type="EMBL" id="AALMOY010000032">
    <property type="protein sequence ID" value="EDB1765086.1"/>
    <property type="molecule type" value="Genomic_DNA"/>
</dbReference>
<protein>
    <submittedName>
        <fullName evidence="2">Uncharacterized protein</fullName>
    </submittedName>
</protein>
<keyword evidence="1" id="KW-0812">Transmembrane</keyword>
<feature type="transmembrane region" description="Helical" evidence="1">
    <location>
        <begin position="52"/>
        <end position="73"/>
    </location>
</feature>
<reference evidence="2" key="1">
    <citation type="submission" date="2019-10" db="EMBL/GenBank/DDBJ databases">
        <authorList>
            <person name="Ashton P.M."/>
            <person name="Dallman T."/>
            <person name="Nair S."/>
            <person name="De Pinna E."/>
            <person name="Peters T."/>
            <person name="Grant K."/>
        </authorList>
    </citation>
    <scope>NUCLEOTIDE SEQUENCE</scope>
    <source>
        <strain evidence="2">806281</strain>
    </source>
</reference>
<organism evidence="2">
    <name type="scientific">Salmonella enterica I</name>
    <dbReference type="NCBI Taxonomy" id="59201"/>
    <lineage>
        <taxon>Bacteria</taxon>
        <taxon>Pseudomonadati</taxon>
        <taxon>Pseudomonadota</taxon>
        <taxon>Gammaproteobacteria</taxon>
        <taxon>Enterobacterales</taxon>
        <taxon>Enterobacteriaceae</taxon>
        <taxon>Salmonella</taxon>
    </lineage>
</organism>
<dbReference type="AlphaFoldDB" id="A0A626R3H1"/>